<keyword evidence="7" id="KW-1185">Reference proteome</keyword>
<dbReference type="Pfam" id="PF01614">
    <property type="entry name" value="IclR_C"/>
    <property type="match status" value="1"/>
</dbReference>
<sequence>MTKLSKSGSVEKALSIIDCFTNEHSRYTLEELTRVSGFPRSTVYRMLCSLERFGYIIREIVNREVFFSLGFRFLEKASMVIGQIDLRELARQEMSELRRHTGMTVQLAVKDREEAVYIDQMETNNYIRVYPEIE</sequence>
<dbReference type="PROSITE" id="PS51078">
    <property type="entry name" value="ICLR_ED"/>
    <property type="match status" value="1"/>
</dbReference>
<accession>A0A5R9FFR6</accession>
<name>A0A5R9FFR6_9BACL</name>
<dbReference type="PANTHER" id="PTHR30136">
    <property type="entry name" value="HELIX-TURN-HELIX TRANSCRIPTIONAL REGULATOR, ICLR FAMILY"/>
    <property type="match status" value="1"/>
</dbReference>
<gene>
    <name evidence="6" type="ORF">FCL54_04490</name>
</gene>
<dbReference type="InterPro" id="IPR036388">
    <property type="entry name" value="WH-like_DNA-bd_sf"/>
</dbReference>
<evidence type="ECO:0000313" key="7">
    <source>
        <dbReference type="Proteomes" id="UP000308230"/>
    </source>
</evidence>
<dbReference type="Gene3D" id="3.30.450.40">
    <property type="match status" value="1"/>
</dbReference>
<evidence type="ECO:0000259" key="4">
    <source>
        <dbReference type="PROSITE" id="PS51077"/>
    </source>
</evidence>
<dbReference type="SUPFAM" id="SSF46785">
    <property type="entry name" value="Winged helix' DNA-binding domain"/>
    <property type="match status" value="1"/>
</dbReference>
<evidence type="ECO:0000256" key="1">
    <source>
        <dbReference type="ARBA" id="ARBA00023015"/>
    </source>
</evidence>
<keyword evidence="2" id="KW-0238">DNA-binding</keyword>
<dbReference type="Pfam" id="PF09339">
    <property type="entry name" value="HTH_IclR"/>
    <property type="match status" value="1"/>
</dbReference>
<dbReference type="InterPro" id="IPR050707">
    <property type="entry name" value="HTH_MetabolicPath_Reg"/>
</dbReference>
<dbReference type="RefSeq" id="WP_138123654.1">
    <property type="nucleotide sequence ID" value="NZ_SWLG01000003.1"/>
</dbReference>
<proteinExistence type="predicted"/>
<evidence type="ECO:0000256" key="2">
    <source>
        <dbReference type="ARBA" id="ARBA00023125"/>
    </source>
</evidence>
<dbReference type="AlphaFoldDB" id="A0A5R9FFR6"/>
<dbReference type="OrthoDB" id="9791752at2"/>
<dbReference type="GO" id="GO:0045892">
    <property type="term" value="P:negative regulation of DNA-templated transcription"/>
    <property type="evidence" value="ECO:0007669"/>
    <property type="project" value="TreeGrafter"/>
</dbReference>
<dbReference type="Proteomes" id="UP000308230">
    <property type="component" value="Unassembled WGS sequence"/>
</dbReference>
<dbReference type="InterPro" id="IPR036390">
    <property type="entry name" value="WH_DNA-bd_sf"/>
</dbReference>
<dbReference type="InterPro" id="IPR005471">
    <property type="entry name" value="Tscrpt_reg_IclR_N"/>
</dbReference>
<dbReference type="GO" id="GO:0003700">
    <property type="term" value="F:DNA-binding transcription factor activity"/>
    <property type="evidence" value="ECO:0007669"/>
    <property type="project" value="TreeGrafter"/>
</dbReference>
<dbReference type="PROSITE" id="PS51077">
    <property type="entry name" value="HTH_ICLR"/>
    <property type="match status" value="1"/>
</dbReference>
<evidence type="ECO:0008006" key="8">
    <source>
        <dbReference type="Google" id="ProtNLM"/>
    </source>
</evidence>
<keyword evidence="3" id="KW-0804">Transcription</keyword>
<dbReference type="GO" id="GO:0003677">
    <property type="term" value="F:DNA binding"/>
    <property type="evidence" value="ECO:0007669"/>
    <property type="project" value="UniProtKB-KW"/>
</dbReference>
<dbReference type="SMART" id="SM00346">
    <property type="entry name" value="HTH_ICLR"/>
    <property type="match status" value="1"/>
</dbReference>
<feature type="domain" description="IclR-ED" evidence="5">
    <location>
        <begin position="72"/>
        <end position="134"/>
    </location>
</feature>
<dbReference type="PANTHER" id="PTHR30136:SF35">
    <property type="entry name" value="HTH-TYPE TRANSCRIPTIONAL REGULATOR RV1719"/>
    <property type="match status" value="1"/>
</dbReference>
<organism evidence="6 7">
    <name type="scientific">Exobacillus caeni</name>
    <dbReference type="NCBI Taxonomy" id="2574798"/>
    <lineage>
        <taxon>Bacteria</taxon>
        <taxon>Bacillati</taxon>
        <taxon>Bacillota</taxon>
        <taxon>Bacilli</taxon>
        <taxon>Bacillales</taxon>
        <taxon>Guptibacillaceae</taxon>
        <taxon>Exobacillus</taxon>
    </lineage>
</organism>
<evidence type="ECO:0000313" key="6">
    <source>
        <dbReference type="EMBL" id="TLS38405.1"/>
    </source>
</evidence>
<protein>
    <recommendedName>
        <fullName evidence="8">IclR family transcriptional regulator</fullName>
    </recommendedName>
</protein>
<keyword evidence="1" id="KW-0805">Transcription regulation</keyword>
<reference evidence="6 7" key="1">
    <citation type="submission" date="2019-04" db="EMBL/GenBank/DDBJ databases">
        <title>Bacillus caeni sp. nov., a bacterium isolated from mangrove sediment.</title>
        <authorList>
            <person name="Huang H."/>
            <person name="Mo K."/>
            <person name="Hu Y."/>
        </authorList>
    </citation>
    <scope>NUCLEOTIDE SEQUENCE [LARGE SCALE GENOMIC DNA]</scope>
    <source>
        <strain evidence="6 7">HB172195</strain>
    </source>
</reference>
<dbReference type="Gene3D" id="1.10.10.10">
    <property type="entry name" value="Winged helix-like DNA-binding domain superfamily/Winged helix DNA-binding domain"/>
    <property type="match status" value="1"/>
</dbReference>
<dbReference type="InterPro" id="IPR029016">
    <property type="entry name" value="GAF-like_dom_sf"/>
</dbReference>
<comment type="caution">
    <text evidence="6">The sequence shown here is derived from an EMBL/GenBank/DDBJ whole genome shotgun (WGS) entry which is preliminary data.</text>
</comment>
<feature type="domain" description="HTH iclR-type" evidence="4">
    <location>
        <begin position="7"/>
        <end position="71"/>
    </location>
</feature>
<evidence type="ECO:0000259" key="5">
    <source>
        <dbReference type="PROSITE" id="PS51078"/>
    </source>
</evidence>
<dbReference type="SUPFAM" id="SSF55781">
    <property type="entry name" value="GAF domain-like"/>
    <property type="match status" value="1"/>
</dbReference>
<evidence type="ECO:0000256" key="3">
    <source>
        <dbReference type="ARBA" id="ARBA00023163"/>
    </source>
</evidence>
<dbReference type="EMBL" id="SWLG01000003">
    <property type="protein sequence ID" value="TLS38405.1"/>
    <property type="molecule type" value="Genomic_DNA"/>
</dbReference>
<dbReference type="InterPro" id="IPR014757">
    <property type="entry name" value="Tscrpt_reg_IclR_C"/>
</dbReference>